<dbReference type="AlphaFoldDB" id="L0KWE6"/>
<dbReference type="STRING" id="867904.Metho_1231"/>
<organism evidence="2 3">
    <name type="scientific">Methanomethylovorans hollandica (strain DSM 15978 / NBRC 107637 / DMS1)</name>
    <dbReference type="NCBI Taxonomy" id="867904"/>
    <lineage>
        <taxon>Archaea</taxon>
        <taxon>Methanobacteriati</taxon>
        <taxon>Methanobacteriota</taxon>
        <taxon>Stenosarchaea group</taxon>
        <taxon>Methanomicrobia</taxon>
        <taxon>Methanosarcinales</taxon>
        <taxon>Methanosarcinaceae</taxon>
        <taxon>Methanomethylovorans</taxon>
    </lineage>
</organism>
<dbReference type="Proteomes" id="UP000010866">
    <property type="component" value="Chromosome"/>
</dbReference>
<sequence>MYGWATPDYLLNHMSLVEILDYYENGIKFEESKAQILVGTLAKAMHSGSDDPKKPAKRIYREEPEQTPDRKALYEQFGDLIKT</sequence>
<evidence type="ECO:0000256" key="1">
    <source>
        <dbReference type="SAM" id="MobiDB-lite"/>
    </source>
</evidence>
<protein>
    <submittedName>
        <fullName evidence="2">Uncharacterized protein</fullName>
    </submittedName>
</protein>
<dbReference type="HOGENOM" id="CLU_2534692_0_0_2"/>
<feature type="compositionally biased region" description="Basic and acidic residues" evidence="1">
    <location>
        <begin position="48"/>
        <end position="68"/>
    </location>
</feature>
<accession>L0KWE6</accession>
<evidence type="ECO:0000313" key="3">
    <source>
        <dbReference type="Proteomes" id="UP000010866"/>
    </source>
</evidence>
<dbReference type="EMBL" id="CP003362">
    <property type="protein sequence ID" value="AGB49461.1"/>
    <property type="molecule type" value="Genomic_DNA"/>
</dbReference>
<reference evidence="3" key="1">
    <citation type="submission" date="2012-02" db="EMBL/GenBank/DDBJ databases">
        <title>Complete sequence of chromosome of Methanomethylovorans hollandica DSM 15978.</title>
        <authorList>
            <person name="Lucas S."/>
            <person name="Copeland A."/>
            <person name="Lapidus A."/>
            <person name="Glavina del Rio T."/>
            <person name="Dalin E."/>
            <person name="Tice H."/>
            <person name="Bruce D."/>
            <person name="Goodwin L."/>
            <person name="Pitluck S."/>
            <person name="Peters L."/>
            <person name="Mikhailova N."/>
            <person name="Held B."/>
            <person name="Kyrpides N."/>
            <person name="Mavromatis K."/>
            <person name="Ivanova N."/>
            <person name="Brettin T."/>
            <person name="Detter J.C."/>
            <person name="Han C."/>
            <person name="Larimer F."/>
            <person name="Land M."/>
            <person name="Hauser L."/>
            <person name="Markowitz V."/>
            <person name="Cheng J.-F."/>
            <person name="Hugenholtz P."/>
            <person name="Woyke T."/>
            <person name="Wu D."/>
            <person name="Spring S."/>
            <person name="Schroeder M."/>
            <person name="Brambilla E."/>
            <person name="Klenk H.-P."/>
            <person name="Eisen J.A."/>
        </authorList>
    </citation>
    <scope>NUCLEOTIDE SEQUENCE [LARGE SCALE GENOMIC DNA]</scope>
    <source>
        <strain evidence="3">DSM 15978 / NBRC 107637 / DMS1</strain>
    </source>
</reference>
<dbReference type="KEGG" id="mhz:Metho_1231"/>
<feature type="region of interest" description="Disordered" evidence="1">
    <location>
        <begin position="45"/>
        <end position="68"/>
    </location>
</feature>
<gene>
    <name evidence="2" type="ordered locus">Metho_1231</name>
</gene>
<evidence type="ECO:0000313" key="2">
    <source>
        <dbReference type="EMBL" id="AGB49461.1"/>
    </source>
</evidence>
<name>L0KWE6_METHD</name>
<keyword evidence="3" id="KW-1185">Reference proteome</keyword>
<proteinExistence type="predicted"/>